<dbReference type="EMBL" id="KY984068">
    <property type="protein sequence ID" value="ARW58807.1"/>
    <property type="molecule type" value="Genomic_DNA"/>
</dbReference>
<organism evidence="1 2">
    <name type="scientific">Erwinia phage vB_EamM_Y3</name>
    <dbReference type="NCBI Taxonomy" id="1983553"/>
    <lineage>
        <taxon>Viruses</taxon>
        <taxon>Duplodnaviria</taxon>
        <taxon>Heunggongvirae</taxon>
        <taxon>Uroviricota</taxon>
        <taxon>Caudoviricetes</taxon>
        <taxon>Sasquatchvirus</taxon>
        <taxon>Sasquatchvirus Y3</taxon>
    </lineage>
</organism>
<gene>
    <name evidence="1" type="ORF">Y3_167</name>
</gene>
<reference evidence="1 2" key="1">
    <citation type="submission" date="2017-04" db="EMBL/GenBank/DDBJ databases">
        <authorList>
            <person name="Afonso C.L."/>
            <person name="Miller P.J."/>
            <person name="Scott M.A."/>
            <person name="Spackman E."/>
            <person name="Goraichik I."/>
            <person name="Dimitrov K.M."/>
            <person name="Suarez D.L."/>
            <person name="Swayne D.E."/>
        </authorList>
    </citation>
    <scope>NUCLEOTIDE SEQUENCE [LARGE SCALE GENOMIC DNA]</scope>
</reference>
<evidence type="ECO:0000313" key="2">
    <source>
        <dbReference type="Proteomes" id="UP000240568"/>
    </source>
</evidence>
<name>A0A2H4IB74_9CAUD</name>
<dbReference type="Proteomes" id="UP000240568">
    <property type="component" value="Segment"/>
</dbReference>
<protein>
    <submittedName>
        <fullName evidence="1">Uncharacterized protein</fullName>
    </submittedName>
</protein>
<evidence type="ECO:0000313" key="1">
    <source>
        <dbReference type="EMBL" id="ARW58807.1"/>
    </source>
</evidence>
<keyword evidence="2" id="KW-1185">Reference proteome</keyword>
<proteinExistence type="predicted"/>
<sequence>MRTIQTQHKIPFSQSLHKILMDHHSAAVNCHVFDAALPETKFDLDLGFMLLKDVCVITDVETTGAVTFYPGSPVNHSDMEINFTVIQCFDQGLL</sequence>
<accession>A0A2H4IB74</accession>